<dbReference type="Proteomes" id="UP000751224">
    <property type="component" value="Unassembled WGS sequence"/>
</dbReference>
<protein>
    <recommendedName>
        <fullName evidence="3">DUF3168 domain-containing protein</fullName>
    </recommendedName>
</protein>
<evidence type="ECO:0000313" key="2">
    <source>
        <dbReference type="Proteomes" id="UP000751224"/>
    </source>
</evidence>
<gene>
    <name evidence="1" type="ORF">KHX14_06515</name>
</gene>
<accession>A0A943I494</accession>
<sequence length="119" mass="13527">MINVKDKLVNELEKVVNNVSDTYPQSFQTMPAVSYCEENNSVYEETDEGEASSLIRFRIDIWDTVSTSQTAVKIDEVISKFGFKRIACSDVGEPTGIKHKLMRYEAVIDIDQSAIYHKN</sequence>
<evidence type="ECO:0008006" key="3">
    <source>
        <dbReference type="Google" id="ProtNLM"/>
    </source>
</evidence>
<comment type="caution">
    <text evidence="1">The sequence shown here is derived from an EMBL/GenBank/DDBJ whole genome shotgun (WGS) entry which is preliminary data.</text>
</comment>
<dbReference type="AlphaFoldDB" id="A0A943I494"/>
<name>A0A943I494_9FIRM</name>
<organism evidence="1 2">
    <name type="scientific">Thomasclavelia spiroformis</name>
    <dbReference type="NCBI Taxonomy" id="29348"/>
    <lineage>
        <taxon>Bacteria</taxon>
        <taxon>Bacillati</taxon>
        <taxon>Bacillota</taxon>
        <taxon>Erysipelotrichia</taxon>
        <taxon>Erysipelotrichales</taxon>
        <taxon>Coprobacillaceae</taxon>
        <taxon>Thomasclavelia</taxon>
    </lineage>
</organism>
<dbReference type="EMBL" id="JAGZCC010000032">
    <property type="protein sequence ID" value="MBS5588457.1"/>
    <property type="molecule type" value="Genomic_DNA"/>
</dbReference>
<evidence type="ECO:0000313" key="1">
    <source>
        <dbReference type="EMBL" id="MBS5588457.1"/>
    </source>
</evidence>
<proteinExistence type="predicted"/>
<reference evidence="1" key="1">
    <citation type="submission" date="2021-02" db="EMBL/GenBank/DDBJ databases">
        <title>Infant gut strain persistence is associated with maternal origin, phylogeny, and functional potential including surface adhesion and iron acquisition.</title>
        <authorList>
            <person name="Lou Y.C."/>
        </authorList>
    </citation>
    <scope>NUCLEOTIDE SEQUENCE</scope>
    <source>
        <strain evidence="1">L3_108_000G1_dasL3_108_000G1_metabat.metabat.11</strain>
    </source>
</reference>
<dbReference type="RefSeq" id="WP_303887302.1">
    <property type="nucleotide sequence ID" value="NZ_CAUWNQ010000065.1"/>
</dbReference>